<evidence type="ECO:0000313" key="3">
    <source>
        <dbReference type="EMBL" id="CAG9606845.1"/>
    </source>
</evidence>
<evidence type="ECO:0000259" key="1">
    <source>
        <dbReference type="PROSITE" id="PS51192"/>
    </source>
</evidence>
<dbReference type="InterPro" id="IPR058403">
    <property type="entry name" value="DUF8090"/>
</dbReference>
<dbReference type="Pfam" id="PF04851">
    <property type="entry name" value="ResIII"/>
    <property type="match status" value="1"/>
</dbReference>
<dbReference type="EC" id="3.6.4.13" evidence="3"/>
<keyword evidence="4" id="KW-1185">Reference proteome</keyword>
<evidence type="ECO:0000313" key="4">
    <source>
        <dbReference type="Proteomes" id="UP000789845"/>
    </source>
</evidence>
<sequence length="977" mass="113156">MNNKLEINGDYMENFIRNLEASLHKGFIDQNSSKSGSYKPKLLINNAKKSENVLNTLLEELNNCKSFLFSVAFITESGLATLKSVFLDLKQKGIHGRILTSTFLSFNQPKVFRELLKISNVEVRLTDIEGFHSKGYIFNNDNYYSLIVGSSNLTAHALKVNYEWNVKLTSHENGEIVHHFKNQFEEVWEGSRLLSEEWIEEYEKTYVENVSNKVLEQVIEHPTQYNTNSIEEALKIVPNKMQQAALEQIQVVRNAGNEKGLVISATGTGKTYLSAFDVRRYAPKRMLFIVHREQILNKAKSDFIRILGGNESEFGILTGTNKQKDAKYLFASIFTIAKDNYLHEYDPEEFDYILIDEVHKAGAKTYQKVINYFKPKFLMGMTATPERTDDFNIYELFNYNIAYEIRLQEALEEDMLCPFHYFGVTDFEYDGELIEDTTILSKLVNEERVNHIIDKINYYGYSGKEVKGLIFCSRKEEARELSQKLNEKGFRTVALTGEDSQEERARRVTQLENGILDYIITVEIFNEGIDIPCINQVVMLRQTQSSIIFIQQLGRGLRKHESKNYVTIIDFIGNYKNNYLIPVALSGDKSQNKDSIRRHTKDTSYIKGVSTVNFEEIAKKQIFKAINNSNLTALKTLKEAYVELKNRIGRSPLMFDFILNHSIDPVVFVEEHNNYNLFLKRIKEEVPTLSEYENSVLTMFSLEVLNGKRKHEIVLLDLLLNREGVTFQEYLDQLVKANCSIDEGTIASVKRIFDLSFFTQQNKNKYGHEPIVLFNEDGKITFNALIRESLTHNNNFYTLLIDILRCAEEKSKRYICQRPLTLYEKYSRKDACKLLNWNSDESSTVYGYKTKHQTCPIFVTYHKKEGVESSTNYSEEFLSQDVLRWSTRSNRTLKSEEVKKIINAQENNIDLHVFVKKDDDEGTDFYYLGKAVPDKNNISQNVMNDKNGKELPVVHMNLVMEQPVDSTLYRYIQDEKA</sequence>
<dbReference type="Pfam" id="PF13091">
    <property type="entry name" value="PLDc_2"/>
    <property type="match status" value="1"/>
</dbReference>
<gene>
    <name evidence="3" type="primary">srmB</name>
    <name evidence="3" type="ORF">NEOCIP111885_00533</name>
</gene>
<keyword evidence="3" id="KW-0547">Nucleotide-binding</keyword>
<name>A0A9C7G7B7_9BACI</name>
<dbReference type="CDD" id="cd18032">
    <property type="entry name" value="DEXHc_RE_I_III_res"/>
    <property type="match status" value="1"/>
</dbReference>
<dbReference type="InterPro" id="IPR050742">
    <property type="entry name" value="Helicase_Restrict-Modif_Enz"/>
</dbReference>
<dbReference type="PROSITE" id="PS51192">
    <property type="entry name" value="HELICASE_ATP_BIND_1"/>
    <property type="match status" value="1"/>
</dbReference>
<keyword evidence="3" id="KW-0067">ATP-binding</keyword>
<feature type="domain" description="Helicase C-terminal" evidence="2">
    <location>
        <begin position="455"/>
        <end position="604"/>
    </location>
</feature>
<dbReference type="PANTHER" id="PTHR47396">
    <property type="entry name" value="TYPE I RESTRICTION ENZYME ECOKI R PROTEIN"/>
    <property type="match status" value="1"/>
</dbReference>
<dbReference type="SUPFAM" id="SSF56024">
    <property type="entry name" value="Phospholipase D/nuclease"/>
    <property type="match status" value="1"/>
</dbReference>
<dbReference type="GO" id="GO:0005829">
    <property type="term" value="C:cytosol"/>
    <property type="evidence" value="ECO:0007669"/>
    <property type="project" value="TreeGrafter"/>
</dbReference>
<dbReference type="InterPro" id="IPR025202">
    <property type="entry name" value="PLD-like_dom"/>
</dbReference>
<evidence type="ECO:0000259" key="2">
    <source>
        <dbReference type="PROSITE" id="PS51194"/>
    </source>
</evidence>
<dbReference type="AlphaFoldDB" id="A0A9C7G7B7"/>
<dbReference type="SMART" id="SM00487">
    <property type="entry name" value="DEXDc"/>
    <property type="match status" value="1"/>
</dbReference>
<keyword evidence="3" id="KW-0347">Helicase</keyword>
<dbReference type="Pfam" id="PF26350">
    <property type="entry name" value="DUF8090"/>
    <property type="match status" value="1"/>
</dbReference>
<proteinExistence type="predicted"/>
<dbReference type="Proteomes" id="UP000789845">
    <property type="component" value="Unassembled WGS sequence"/>
</dbReference>
<keyword evidence="3" id="KW-0378">Hydrolase</keyword>
<dbReference type="InterPro" id="IPR027417">
    <property type="entry name" value="P-loop_NTPase"/>
</dbReference>
<dbReference type="EMBL" id="CAKJTG010000003">
    <property type="protein sequence ID" value="CAG9606845.1"/>
    <property type="molecule type" value="Genomic_DNA"/>
</dbReference>
<feature type="domain" description="Helicase ATP-binding" evidence="1">
    <location>
        <begin position="251"/>
        <end position="403"/>
    </location>
</feature>
<dbReference type="Gene3D" id="3.30.870.10">
    <property type="entry name" value="Endonuclease Chain A"/>
    <property type="match status" value="1"/>
</dbReference>
<organism evidence="3 4">
    <name type="scientific">Pseudoneobacillus rhizosphaerae</name>
    <dbReference type="NCBI Taxonomy" id="2880968"/>
    <lineage>
        <taxon>Bacteria</taxon>
        <taxon>Bacillati</taxon>
        <taxon>Bacillota</taxon>
        <taxon>Bacilli</taxon>
        <taxon>Bacillales</taxon>
        <taxon>Bacillaceae</taxon>
        <taxon>Pseudoneobacillus</taxon>
    </lineage>
</organism>
<dbReference type="CDD" id="cd09204">
    <property type="entry name" value="PLDc_N_DEXD_b2"/>
    <property type="match status" value="1"/>
</dbReference>
<protein>
    <submittedName>
        <fullName evidence="3">ATP-dependent RNA helicase SrmB</fullName>
        <ecNumber evidence="3">3.6.4.13</ecNumber>
    </submittedName>
</protein>
<accession>A0A9C7G7B7</accession>
<dbReference type="CDD" id="cd18799">
    <property type="entry name" value="SF2_C_EcoAI-like"/>
    <property type="match status" value="1"/>
</dbReference>
<dbReference type="GO" id="GO:0003677">
    <property type="term" value="F:DNA binding"/>
    <property type="evidence" value="ECO:0007669"/>
    <property type="project" value="InterPro"/>
</dbReference>
<dbReference type="InterPro" id="IPR001650">
    <property type="entry name" value="Helicase_C-like"/>
</dbReference>
<dbReference type="Pfam" id="PF00271">
    <property type="entry name" value="Helicase_C"/>
    <property type="match status" value="1"/>
</dbReference>
<dbReference type="GO" id="GO:0005524">
    <property type="term" value="F:ATP binding"/>
    <property type="evidence" value="ECO:0007669"/>
    <property type="project" value="InterPro"/>
</dbReference>
<dbReference type="Gene3D" id="3.40.50.300">
    <property type="entry name" value="P-loop containing nucleotide triphosphate hydrolases"/>
    <property type="match status" value="2"/>
</dbReference>
<dbReference type="SMART" id="SM00490">
    <property type="entry name" value="HELICc"/>
    <property type="match status" value="1"/>
</dbReference>
<dbReference type="PANTHER" id="PTHR47396:SF1">
    <property type="entry name" value="ATP-DEPENDENT HELICASE IRC3-RELATED"/>
    <property type="match status" value="1"/>
</dbReference>
<dbReference type="PROSITE" id="PS51194">
    <property type="entry name" value="HELICASE_CTER"/>
    <property type="match status" value="1"/>
</dbReference>
<dbReference type="InterPro" id="IPR021835">
    <property type="entry name" value="DUF3427"/>
</dbReference>
<dbReference type="InterPro" id="IPR006935">
    <property type="entry name" value="Helicase/UvrB_N"/>
</dbReference>
<dbReference type="SUPFAM" id="SSF52540">
    <property type="entry name" value="P-loop containing nucleoside triphosphate hydrolases"/>
    <property type="match status" value="1"/>
</dbReference>
<dbReference type="InterPro" id="IPR014001">
    <property type="entry name" value="Helicase_ATP-bd"/>
</dbReference>
<reference evidence="3" key="1">
    <citation type="submission" date="2021-10" db="EMBL/GenBank/DDBJ databases">
        <authorList>
            <person name="Criscuolo A."/>
        </authorList>
    </citation>
    <scope>NUCLEOTIDE SEQUENCE</scope>
    <source>
        <strain evidence="3">CIP111885</strain>
    </source>
</reference>
<dbReference type="GO" id="GO:0016787">
    <property type="term" value="F:hydrolase activity"/>
    <property type="evidence" value="ECO:0007669"/>
    <property type="project" value="UniProtKB-KW"/>
</dbReference>
<dbReference type="Pfam" id="PF11907">
    <property type="entry name" value="DUF3427"/>
    <property type="match status" value="1"/>
</dbReference>
<comment type="caution">
    <text evidence="3">The sequence shown here is derived from an EMBL/GenBank/DDBJ whole genome shotgun (WGS) entry which is preliminary data.</text>
</comment>
<dbReference type="GO" id="GO:0003724">
    <property type="term" value="F:RNA helicase activity"/>
    <property type="evidence" value="ECO:0007669"/>
    <property type="project" value="UniProtKB-EC"/>
</dbReference>